<evidence type="ECO:0000313" key="2">
    <source>
        <dbReference type="Proteomes" id="UP001164539"/>
    </source>
</evidence>
<protein>
    <submittedName>
        <fullName evidence="1">Gamma-glutamyltranspeptidase</fullName>
    </submittedName>
</protein>
<comment type="caution">
    <text evidence="1">The sequence shown here is derived from an EMBL/GenBank/DDBJ whole genome shotgun (WGS) entry which is preliminary data.</text>
</comment>
<organism evidence="1 2">
    <name type="scientific">Melia azedarach</name>
    <name type="common">Chinaberry tree</name>
    <dbReference type="NCBI Taxonomy" id="155640"/>
    <lineage>
        <taxon>Eukaryota</taxon>
        <taxon>Viridiplantae</taxon>
        <taxon>Streptophyta</taxon>
        <taxon>Embryophyta</taxon>
        <taxon>Tracheophyta</taxon>
        <taxon>Spermatophyta</taxon>
        <taxon>Magnoliopsida</taxon>
        <taxon>eudicotyledons</taxon>
        <taxon>Gunneridae</taxon>
        <taxon>Pentapetalae</taxon>
        <taxon>rosids</taxon>
        <taxon>malvids</taxon>
        <taxon>Sapindales</taxon>
        <taxon>Meliaceae</taxon>
        <taxon>Melia</taxon>
    </lineage>
</organism>
<dbReference type="Proteomes" id="UP001164539">
    <property type="component" value="Chromosome 7"/>
</dbReference>
<name>A0ACC1XWR1_MELAZ</name>
<keyword evidence="2" id="KW-1185">Reference proteome</keyword>
<reference evidence="1 2" key="1">
    <citation type="journal article" date="2023" name="Science">
        <title>Complex scaffold remodeling in plant triterpene biosynthesis.</title>
        <authorList>
            <person name="De La Pena R."/>
            <person name="Hodgson H."/>
            <person name="Liu J.C."/>
            <person name="Stephenson M.J."/>
            <person name="Martin A.C."/>
            <person name="Owen C."/>
            <person name="Harkess A."/>
            <person name="Leebens-Mack J."/>
            <person name="Jimenez L.E."/>
            <person name="Osbourn A."/>
            <person name="Sattely E.S."/>
        </authorList>
    </citation>
    <scope>NUCLEOTIDE SEQUENCE [LARGE SCALE GENOMIC DNA]</scope>
    <source>
        <strain evidence="2">cv. JPN11</strain>
        <tissue evidence="1">Leaf</tissue>
    </source>
</reference>
<dbReference type="EMBL" id="CM051400">
    <property type="protein sequence ID" value="KAJ4715621.1"/>
    <property type="molecule type" value="Genomic_DNA"/>
</dbReference>
<sequence length="155" mass="17014">MSDDHDPKSHENLAHVNFIDPGKRPLSSMNPTIILKNGRLKSVLGASGGARIIPATTEVFLNHFVHGMTPFDEVIAPRFYVLEYENLKSVIQDTFKLPSEVRTSLKNRGQTLRGVNNAVICQFIVQDLESINGNQGVGKLTGVSDPRKVGSRAGY</sequence>
<accession>A0ACC1XWR1</accession>
<proteinExistence type="predicted"/>
<evidence type="ECO:0000313" key="1">
    <source>
        <dbReference type="EMBL" id="KAJ4715621.1"/>
    </source>
</evidence>
<gene>
    <name evidence="1" type="ORF">OWV82_013954</name>
</gene>